<feature type="non-terminal residue" evidence="2">
    <location>
        <position position="158"/>
    </location>
</feature>
<dbReference type="EMBL" id="SNRW01042694">
    <property type="protein sequence ID" value="KAA6331138.1"/>
    <property type="molecule type" value="Genomic_DNA"/>
</dbReference>
<gene>
    <name evidence="2" type="ORF">EZS28_053419</name>
</gene>
<dbReference type="PROSITE" id="PS51257">
    <property type="entry name" value="PROKAR_LIPOPROTEIN"/>
    <property type="match status" value="1"/>
</dbReference>
<name>A0A5J4RBH0_9EUKA</name>
<protein>
    <submittedName>
        <fullName evidence="2">Uncharacterized protein</fullName>
    </submittedName>
</protein>
<comment type="caution">
    <text evidence="2">The sequence shown here is derived from an EMBL/GenBank/DDBJ whole genome shotgun (WGS) entry which is preliminary data.</text>
</comment>
<reference evidence="2 3" key="1">
    <citation type="submission" date="2019-03" db="EMBL/GenBank/DDBJ databases">
        <title>Single cell metagenomics reveals metabolic interactions within the superorganism composed of flagellate Streblomastix strix and complex community of Bacteroidetes bacteria on its surface.</title>
        <authorList>
            <person name="Treitli S.C."/>
            <person name="Kolisko M."/>
            <person name="Husnik F."/>
            <person name="Keeling P."/>
            <person name="Hampl V."/>
        </authorList>
    </citation>
    <scope>NUCLEOTIDE SEQUENCE [LARGE SCALE GENOMIC DNA]</scope>
    <source>
        <strain evidence="2">ST1C</strain>
    </source>
</reference>
<organism evidence="2 3">
    <name type="scientific">Streblomastix strix</name>
    <dbReference type="NCBI Taxonomy" id="222440"/>
    <lineage>
        <taxon>Eukaryota</taxon>
        <taxon>Metamonada</taxon>
        <taxon>Preaxostyla</taxon>
        <taxon>Oxymonadida</taxon>
        <taxon>Streblomastigidae</taxon>
        <taxon>Streblomastix</taxon>
    </lineage>
</organism>
<feature type="chain" id="PRO_5023913220" evidence="1">
    <location>
        <begin position="20"/>
        <end position="158"/>
    </location>
</feature>
<dbReference type="Proteomes" id="UP000324800">
    <property type="component" value="Unassembled WGS sequence"/>
</dbReference>
<accession>A0A5J4RBH0</accession>
<dbReference type="AlphaFoldDB" id="A0A5J4RBH0"/>
<evidence type="ECO:0000256" key="1">
    <source>
        <dbReference type="SAM" id="SignalP"/>
    </source>
</evidence>
<feature type="signal peptide" evidence="1">
    <location>
        <begin position="1"/>
        <end position="19"/>
    </location>
</feature>
<keyword evidence="1" id="KW-0732">Signal</keyword>
<sequence length="158" mass="17732">MKHKTIMILICGLLMLVLTGCIQRVTYTITWANYNGTFLEVDLKVLEGSLPTYDSETPTRLDSEIESFEFIGWKPEITAATENQTYTAQYKSIPLSGLGAFMIIWMNSDGTILEPDYSVPYNAIPTYDGATPTKVSDSNYRYEFSSWNPEIVAAQADT</sequence>
<proteinExistence type="predicted"/>
<evidence type="ECO:0000313" key="3">
    <source>
        <dbReference type="Proteomes" id="UP000324800"/>
    </source>
</evidence>
<evidence type="ECO:0000313" key="2">
    <source>
        <dbReference type="EMBL" id="KAA6331138.1"/>
    </source>
</evidence>